<organism evidence="1">
    <name type="scientific">marine sediment metagenome</name>
    <dbReference type="NCBI Taxonomy" id="412755"/>
    <lineage>
        <taxon>unclassified sequences</taxon>
        <taxon>metagenomes</taxon>
        <taxon>ecological metagenomes</taxon>
    </lineage>
</organism>
<protein>
    <submittedName>
        <fullName evidence="1">Uncharacterized protein</fullName>
    </submittedName>
</protein>
<reference evidence="1" key="1">
    <citation type="journal article" date="2014" name="Front. Microbiol.">
        <title>High frequency of phylogenetically diverse reductive dehalogenase-homologous genes in deep subseafloor sedimentary metagenomes.</title>
        <authorList>
            <person name="Kawai M."/>
            <person name="Futagami T."/>
            <person name="Toyoda A."/>
            <person name="Takaki Y."/>
            <person name="Nishi S."/>
            <person name="Hori S."/>
            <person name="Arai W."/>
            <person name="Tsubouchi T."/>
            <person name="Morono Y."/>
            <person name="Uchiyama I."/>
            <person name="Ito T."/>
            <person name="Fujiyama A."/>
            <person name="Inagaki F."/>
            <person name="Takami H."/>
        </authorList>
    </citation>
    <scope>NUCLEOTIDE SEQUENCE</scope>
    <source>
        <strain evidence="1">Expedition CK06-06</strain>
    </source>
</reference>
<dbReference type="AlphaFoldDB" id="X0WVR3"/>
<dbReference type="InterPro" id="IPR011990">
    <property type="entry name" value="TPR-like_helical_dom_sf"/>
</dbReference>
<dbReference type="Pfam" id="PF13432">
    <property type="entry name" value="TPR_16"/>
    <property type="match status" value="1"/>
</dbReference>
<name>X0WVR3_9ZZZZ</name>
<gene>
    <name evidence="1" type="ORF">S01H1_72391</name>
</gene>
<dbReference type="SUPFAM" id="SSF49464">
    <property type="entry name" value="Carboxypeptidase regulatory domain-like"/>
    <property type="match status" value="1"/>
</dbReference>
<dbReference type="PROSITE" id="PS50005">
    <property type="entry name" value="TPR"/>
    <property type="match status" value="1"/>
</dbReference>
<dbReference type="Gene3D" id="2.60.40.1120">
    <property type="entry name" value="Carboxypeptidase-like, regulatory domain"/>
    <property type="match status" value="1"/>
</dbReference>
<dbReference type="SMART" id="SM00028">
    <property type="entry name" value="TPR"/>
    <property type="match status" value="2"/>
</dbReference>
<dbReference type="InterPro" id="IPR019734">
    <property type="entry name" value="TPR_rpt"/>
</dbReference>
<dbReference type="SUPFAM" id="SSF48452">
    <property type="entry name" value="TPR-like"/>
    <property type="match status" value="1"/>
</dbReference>
<proteinExistence type="predicted"/>
<dbReference type="Gene3D" id="1.25.40.10">
    <property type="entry name" value="Tetratricopeptide repeat domain"/>
    <property type="match status" value="1"/>
</dbReference>
<comment type="caution">
    <text evidence="1">The sequence shown here is derived from an EMBL/GenBank/DDBJ whole genome shotgun (WGS) entry which is preliminary data.</text>
</comment>
<dbReference type="EMBL" id="BARS01048272">
    <property type="protein sequence ID" value="GAG34775.1"/>
    <property type="molecule type" value="Genomic_DNA"/>
</dbReference>
<feature type="non-terminal residue" evidence="1">
    <location>
        <position position="207"/>
    </location>
</feature>
<accession>X0WVR3</accession>
<sequence length="207" mass="23122">MTFSKRIYFVLFVLFVLVSFSILEGQVRGLARISGKVLDESENPIPDATVLVKFIEVAGKKTEEFEKTVTTNEKGVWKLTGLPSGYVKVEVSAPGFIPTSKNVEVSQININPQIVLHLKKAEEFIGQDEESSGVFEEGNVLFEQGKYDEAITSYQGFLEKNPTAYQVRFNIGNCYREKNELDAAQQEFEAVLEEANTAEGPEALKIQ</sequence>
<dbReference type="Pfam" id="PF13620">
    <property type="entry name" value="CarboxypepD_reg"/>
    <property type="match status" value="1"/>
</dbReference>
<evidence type="ECO:0000313" key="1">
    <source>
        <dbReference type="EMBL" id="GAG34775.1"/>
    </source>
</evidence>
<dbReference type="InterPro" id="IPR008969">
    <property type="entry name" value="CarboxyPept-like_regulatory"/>
</dbReference>